<evidence type="ECO:0000256" key="6">
    <source>
        <dbReference type="ARBA" id="ARBA00023163"/>
    </source>
</evidence>
<dbReference type="PROSITE" id="PS00463">
    <property type="entry name" value="ZN2_CY6_FUNGAL_1"/>
    <property type="match status" value="1"/>
</dbReference>
<dbReference type="InterPro" id="IPR001138">
    <property type="entry name" value="Zn2Cys6_DnaBD"/>
</dbReference>
<evidence type="ECO:0000313" key="11">
    <source>
        <dbReference type="Proteomes" id="UP000422736"/>
    </source>
</evidence>
<name>A0ABX6F192_KLUMA</name>
<gene>
    <name evidence="10" type="primary">LEU3</name>
    <name evidence="10" type="ORF">FIM1_3844</name>
</gene>
<feature type="compositionally biased region" description="Low complexity" evidence="8">
    <location>
        <begin position="150"/>
        <end position="161"/>
    </location>
</feature>
<evidence type="ECO:0000256" key="5">
    <source>
        <dbReference type="ARBA" id="ARBA00023125"/>
    </source>
</evidence>
<protein>
    <submittedName>
        <fullName evidence="10">Regulatory protein LEU3</fullName>
    </submittedName>
</protein>
<evidence type="ECO:0000259" key="9">
    <source>
        <dbReference type="PROSITE" id="PS50048"/>
    </source>
</evidence>
<dbReference type="Pfam" id="PF04082">
    <property type="entry name" value="Fungal_trans"/>
    <property type="match status" value="1"/>
</dbReference>
<feature type="compositionally biased region" description="Polar residues" evidence="8">
    <location>
        <begin position="852"/>
        <end position="865"/>
    </location>
</feature>
<dbReference type="PROSITE" id="PS50048">
    <property type="entry name" value="ZN2_CY6_FUNGAL_2"/>
    <property type="match status" value="1"/>
</dbReference>
<evidence type="ECO:0000256" key="4">
    <source>
        <dbReference type="ARBA" id="ARBA00023015"/>
    </source>
</evidence>
<feature type="region of interest" description="Disordered" evidence="8">
    <location>
        <begin position="132"/>
        <end position="161"/>
    </location>
</feature>
<evidence type="ECO:0000256" key="2">
    <source>
        <dbReference type="ARBA" id="ARBA00022723"/>
    </source>
</evidence>
<dbReference type="PANTHER" id="PTHR31845:SF21">
    <property type="entry name" value="REGULATORY PROTEIN LEU3"/>
    <property type="match status" value="1"/>
</dbReference>
<feature type="region of interest" description="Disordered" evidence="8">
    <location>
        <begin position="838"/>
        <end position="865"/>
    </location>
</feature>
<dbReference type="Gene3D" id="4.10.240.10">
    <property type="entry name" value="Zn(2)-C6 fungal-type DNA-binding domain"/>
    <property type="match status" value="1"/>
</dbReference>
<evidence type="ECO:0000256" key="1">
    <source>
        <dbReference type="ARBA" id="ARBA00004123"/>
    </source>
</evidence>
<dbReference type="EMBL" id="CP015059">
    <property type="protein sequence ID" value="QGN17113.1"/>
    <property type="molecule type" value="Genomic_DNA"/>
</dbReference>
<keyword evidence="7" id="KW-0539">Nucleus</keyword>
<evidence type="ECO:0000256" key="8">
    <source>
        <dbReference type="SAM" id="MobiDB-lite"/>
    </source>
</evidence>
<keyword evidence="11" id="KW-1185">Reference proteome</keyword>
<feature type="compositionally biased region" description="Polar residues" evidence="8">
    <location>
        <begin position="136"/>
        <end position="149"/>
    </location>
</feature>
<keyword evidence="5" id="KW-0238">DNA-binding</keyword>
<reference evidence="10 11" key="2">
    <citation type="submission" date="2019-11" db="EMBL/GenBank/DDBJ databases">
        <authorList>
            <person name="Lu H."/>
        </authorList>
    </citation>
    <scope>NUCLEOTIDE SEQUENCE [LARGE SCALE GENOMIC DNA]</scope>
    <source>
        <strain evidence="10 11">FIM1</strain>
    </source>
</reference>
<feature type="region of interest" description="Disordered" evidence="8">
    <location>
        <begin position="690"/>
        <end position="758"/>
    </location>
</feature>
<evidence type="ECO:0000256" key="7">
    <source>
        <dbReference type="ARBA" id="ARBA00023242"/>
    </source>
</evidence>
<dbReference type="PANTHER" id="PTHR31845">
    <property type="entry name" value="FINGER DOMAIN PROTEIN, PUTATIVE-RELATED"/>
    <property type="match status" value="1"/>
</dbReference>
<keyword evidence="2" id="KW-0479">Metal-binding</keyword>
<feature type="compositionally biased region" description="Basic and acidic residues" evidence="8">
    <location>
        <begin position="708"/>
        <end position="724"/>
    </location>
</feature>
<comment type="subcellular location">
    <subcellularLocation>
        <location evidence="1">Nucleus</location>
    </subcellularLocation>
</comment>
<dbReference type="CDD" id="cd00067">
    <property type="entry name" value="GAL4"/>
    <property type="match status" value="1"/>
</dbReference>
<dbReference type="CDD" id="cd12148">
    <property type="entry name" value="fungal_TF_MHR"/>
    <property type="match status" value="1"/>
</dbReference>
<feature type="compositionally biased region" description="Low complexity" evidence="8">
    <location>
        <begin position="742"/>
        <end position="756"/>
    </location>
</feature>
<dbReference type="InterPro" id="IPR036864">
    <property type="entry name" value="Zn2-C6_fun-type_DNA-bd_sf"/>
</dbReference>
<proteinExistence type="predicted"/>
<dbReference type="Pfam" id="PF00172">
    <property type="entry name" value="Zn_clus"/>
    <property type="match status" value="1"/>
</dbReference>
<feature type="compositionally biased region" description="Polar residues" evidence="8">
    <location>
        <begin position="879"/>
        <end position="890"/>
    </location>
</feature>
<reference evidence="10 11" key="1">
    <citation type="submission" date="2016-03" db="EMBL/GenBank/DDBJ databases">
        <title>How can Kluyveromyces marxianus grow so fast - potential evolutionary course in Saccharomyces Complex revealed by comparative genomics.</title>
        <authorList>
            <person name="Mo W."/>
            <person name="Lu W."/>
            <person name="Yang X."/>
            <person name="Qi J."/>
            <person name="Lv H."/>
        </authorList>
    </citation>
    <scope>NUCLEOTIDE SEQUENCE [LARGE SCALE GENOMIC DNA]</scope>
    <source>
        <strain evidence="10 11">FIM1</strain>
    </source>
</reference>
<organism evidence="10 11">
    <name type="scientific">Kluyveromyces marxianus</name>
    <name type="common">Yeast</name>
    <name type="synonym">Candida kefyr</name>
    <dbReference type="NCBI Taxonomy" id="4911"/>
    <lineage>
        <taxon>Eukaryota</taxon>
        <taxon>Fungi</taxon>
        <taxon>Dikarya</taxon>
        <taxon>Ascomycota</taxon>
        <taxon>Saccharomycotina</taxon>
        <taxon>Saccharomycetes</taxon>
        <taxon>Saccharomycetales</taxon>
        <taxon>Saccharomycetaceae</taxon>
        <taxon>Kluyveromyces</taxon>
    </lineage>
</organism>
<feature type="domain" description="Zn(2)-C6 fungal-type" evidence="9">
    <location>
        <begin position="48"/>
        <end position="81"/>
    </location>
</feature>
<sequence>MTDRGFDKAEFVKSVESEDFSRNTSSASTPGSIRSTSKKRPMQKKKLACVECRQQKSKCDAHERAPEPCTRCLKKGVPCVLQKDFRRTCKRARNEVIAKKFQELTQSLSSLGSEELLKKLDADSLNIPKSLGVTGDMNSNGSGQWTEKLSSNSNSNPDINIDISKNDDALKTLRSVLSTKDVVSMVTSSGSLDTGAKLDGAINLSREQLECQPKSLGDVTLSSADIADLFNEFNTKYHPFLPVVDVTKGPEKIYSLSPCLFWVIILVGLRRKFEAIETMNKLSNMVKSILAEITISPIIRYSPSETDEPVLNVSSVYSVQAFLIYTYWPPLTSSLSADTSWNTIGSAMFQALRVGLNSAQFSTEYATANSQLIHEQIRTWICCNIVSQTISASFGFPAYVAFDHTVISTCKISTAGNDKNDFVPFTIKQMLQIAHFENQVVDTMNSNPRNMNGLASDEERLPLLHVLNRQLKELELQLDNVKLDDIRRFLLLVTKVHLLTYYFTEAKETDIGANKQKISVKDMETSFATKRGLVIAYNSAVQLLQHAKDMWKRDPLIVKYLPGVYILNIWQSASIISKLVHSSLGSIIDVNTGKEVYQDAVSLISNASVLKYDMAYRSAGIMRSIWSMFNNMFEEWKSKEHQSGGVSKGEKDFNLTITIKSRMSVSVFFDCLYILRQKCGMAKLKREKERAISSDEENHNELSNGDASTKELLTEDKNPEENARKIISTIPLDPEPINAQQSSGSSITSPSGSHTGDVLSLKSILNKNSPRDDLMARNKHSALKGSSSVTPTTTIIKSPSVTPVGAQNIEQQNAISYPNSLDMLSGINDNRLAKNIANKKQASSPRVKAPSPLSQNYKNNENPTNTTQTFNELLEQPIPYTSSRDSNPVQAENRKEQSQSMSPSLTERWDNWESDLVWKDVDILMNEFAFNPTL</sequence>
<keyword evidence="3" id="KW-0862">Zinc</keyword>
<dbReference type="Proteomes" id="UP000422736">
    <property type="component" value="Chromosome 6"/>
</dbReference>
<dbReference type="SUPFAM" id="SSF57701">
    <property type="entry name" value="Zn2/Cys6 DNA-binding domain"/>
    <property type="match status" value="1"/>
</dbReference>
<accession>A0ABX6F192</accession>
<dbReference type="SMART" id="SM00066">
    <property type="entry name" value="GAL4"/>
    <property type="match status" value="1"/>
</dbReference>
<evidence type="ECO:0000256" key="3">
    <source>
        <dbReference type="ARBA" id="ARBA00022833"/>
    </source>
</evidence>
<keyword evidence="4" id="KW-0805">Transcription regulation</keyword>
<feature type="compositionally biased region" description="Polar residues" evidence="8">
    <location>
        <begin position="22"/>
        <end position="35"/>
    </location>
</feature>
<evidence type="ECO:0000313" key="10">
    <source>
        <dbReference type="EMBL" id="QGN17113.1"/>
    </source>
</evidence>
<dbReference type="InterPro" id="IPR051089">
    <property type="entry name" value="prtT"/>
</dbReference>
<feature type="region of interest" description="Disordered" evidence="8">
    <location>
        <begin position="879"/>
        <end position="906"/>
    </location>
</feature>
<keyword evidence="6" id="KW-0804">Transcription</keyword>
<feature type="compositionally biased region" description="Basic and acidic residues" evidence="8">
    <location>
        <begin position="690"/>
        <end position="700"/>
    </location>
</feature>
<feature type="region of interest" description="Disordered" evidence="8">
    <location>
        <begin position="15"/>
        <end position="41"/>
    </location>
</feature>
<dbReference type="InterPro" id="IPR007219">
    <property type="entry name" value="XnlR_reg_dom"/>
</dbReference>